<accession>A0ABV9ZIV3</accession>
<protein>
    <submittedName>
        <fullName evidence="2">LytR C-terminal domain-containing protein</fullName>
    </submittedName>
</protein>
<sequence>MQGAVQLFLFADVRSGREETTCPGPDQTSKRTGWGGWVDTRGVVACLPGRTDLRMNPGGIKEFLTGLTSDGQPVTPPVPCGARPVFYYDPMEQPGWADAGGPGSPQRVNALVRSVGAQYPPGLEWSDERPALNTQARYNPDQSTPETESAFLQGLLQAGVTRPQLQKAAEGTSVERDVVESVLAPPSAPPPCIARVYNNSTIPGLADRAADELRQRGWNVPVVSNYNAVDVPESAVYFRPGTQEEGAARALAAQLGVRALPRFEGIQNASPGVIVMTRGELRPNVN</sequence>
<feature type="domain" description="LytR/CpsA/Psr regulator C-terminal" evidence="1">
    <location>
        <begin position="195"/>
        <end position="260"/>
    </location>
</feature>
<proteinExistence type="predicted"/>
<dbReference type="Pfam" id="PF13399">
    <property type="entry name" value="LytR_C"/>
    <property type="match status" value="1"/>
</dbReference>
<dbReference type="EMBL" id="JBHSKG010000006">
    <property type="protein sequence ID" value="MFC5139394.1"/>
    <property type="molecule type" value="Genomic_DNA"/>
</dbReference>
<evidence type="ECO:0000313" key="2">
    <source>
        <dbReference type="EMBL" id="MFC5139394.1"/>
    </source>
</evidence>
<reference evidence="3" key="1">
    <citation type="journal article" date="2019" name="Int. J. Syst. Evol. Microbiol.">
        <title>The Global Catalogue of Microorganisms (GCM) 10K type strain sequencing project: providing services to taxonomists for standard genome sequencing and annotation.</title>
        <authorList>
            <consortium name="The Broad Institute Genomics Platform"/>
            <consortium name="The Broad Institute Genome Sequencing Center for Infectious Disease"/>
            <person name="Wu L."/>
            <person name="Ma J."/>
        </authorList>
    </citation>
    <scope>NUCLEOTIDE SEQUENCE [LARGE SCALE GENOMIC DNA]</scope>
    <source>
        <strain evidence="3">XZYJ18</strain>
    </source>
</reference>
<evidence type="ECO:0000313" key="3">
    <source>
        <dbReference type="Proteomes" id="UP001596175"/>
    </source>
</evidence>
<keyword evidence="3" id="KW-1185">Reference proteome</keyword>
<comment type="caution">
    <text evidence="2">The sequence shown here is derived from an EMBL/GenBank/DDBJ whole genome shotgun (WGS) entry which is preliminary data.</text>
</comment>
<dbReference type="Proteomes" id="UP001596175">
    <property type="component" value="Unassembled WGS sequence"/>
</dbReference>
<dbReference type="Gene3D" id="3.30.70.2390">
    <property type="match status" value="1"/>
</dbReference>
<dbReference type="InterPro" id="IPR027381">
    <property type="entry name" value="LytR/CpsA/Psr_C"/>
</dbReference>
<gene>
    <name evidence="2" type="ORF">ACFPK1_14220</name>
</gene>
<evidence type="ECO:0000259" key="1">
    <source>
        <dbReference type="Pfam" id="PF13399"/>
    </source>
</evidence>
<organism evidence="2 3">
    <name type="scientific">Actinomycetospora rhizophila</name>
    <dbReference type="NCBI Taxonomy" id="1416876"/>
    <lineage>
        <taxon>Bacteria</taxon>
        <taxon>Bacillati</taxon>
        <taxon>Actinomycetota</taxon>
        <taxon>Actinomycetes</taxon>
        <taxon>Pseudonocardiales</taxon>
        <taxon>Pseudonocardiaceae</taxon>
        <taxon>Actinomycetospora</taxon>
    </lineage>
</organism>
<name>A0ABV9ZIV3_9PSEU</name>